<evidence type="ECO:0000313" key="1">
    <source>
        <dbReference type="EMBL" id="KZS94084.1"/>
    </source>
</evidence>
<sequence>MTLTQTRKNFFAVILIVLFLILIGQLRHALLFDVPATPLRSPTSLADSTTTIVQNGSSDDALDVIRRRNSILLVTAYFPLTKSKHDDSEYKLWLEHFLPHIQTPIYFYTSSAYAPLIRELRGGLPIFIDTTFSSPFDIPPLQGRHEHYESLHKMDPERDHHSPDLYAVWNAKPWFLANGLQNYPLSPWHAFSFAFWIDAGSFRSQHSYRDWPDAKRVQDAWDQHMLNRPETENHNEILFWPIDELPQKFRSNWTDEDGPFDMGDGHSYSIGSFFGGQLDGISWYSKQYYHALNHYFNEGHFVGKDQTVINAIFMLFPSHFISIWPSNPEYAPLGACGNRWYYHQFFLASDSERSNMRSIWRSQWLTNLWTHGLEAFIQCRAVSSEDMTSLLRKRFGSDWNSPPIQPFLGD</sequence>
<dbReference type="AlphaFoldDB" id="A0A164VEH2"/>
<evidence type="ECO:0000313" key="2">
    <source>
        <dbReference type="Proteomes" id="UP000076722"/>
    </source>
</evidence>
<name>A0A164VEH2_9AGAM</name>
<proteinExistence type="predicted"/>
<accession>A0A164VEH2</accession>
<protein>
    <submittedName>
        <fullName evidence="1">Uncharacterized protein</fullName>
    </submittedName>
</protein>
<organism evidence="1 2">
    <name type="scientific">Sistotremastrum niveocremeum HHB9708</name>
    <dbReference type="NCBI Taxonomy" id="1314777"/>
    <lineage>
        <taxon>Eukaryota</taxon>
        <taxon>Fungi</taxon>
        <taxon>Dikarya</taxon>
        <taxon>Basidiomycota</taxon>
        <taxon>Agaricomycotina</taxon>
        <taxon>Agaricomycetes</taxon>
        <taxon>Sistotremastrales</taxon>
        <taxon>Sistotremastraceae</taxon>
        <taxon>Sertulicium</taxon>
        <taxon>Sertulicium niveocremeum</taxon>
    </lineage>
</organism>
<reference evidence="1 2" key="1">
    <citation type="journal article" date="2016" name="Mol. Biol. Evol.">
        <title>Comparative Genomics of Early-Diverging Mushroom-Forming Fungi Provides Insights into the Origins of Lignocellulose Decay Capabilities.</title>
        <authorList>
            <person name="Nagy L.G."/>
            <person name="Riley R."/>
            <person name="Tritt A."/>
            <person name="Adam C."/>
            <person name="Daum C."/>
            <person name="Floudas D."/>
            <person name="Sun H."/>
            <person name="Yadav J.S."/>
            <person name="Pangilinan J."/>
            <person name="Larsson K.H."/>
            <person name="Matsuura K."/>
            <person name="Barry K."/>
            <person name="Labutti K."/>
            <person name="Kuo R."/>
            <person name="Ohm R.A."/>
            <person name="Bhattacharya S.S."/>
            <person name="Shirouzu T."/>
            <person name="Yoshinaga Y."/>
            <person name="Martin F.M."/>
            <person name="Grigoriev I.V."/>
            <person name="Hibbett D.S."/>
        </authorList>
    </citation>
    <scope>NUCLEOTIDE SEQUENCE [LARGE SCALE GENOMIC DNA]</scope>
    <source>
        <strain evidence="1 2">HHB9708</strain>
    </source>
</reference>
<dbReference type="EMBL" id="KV419405">
    <property type="protein sequence ID" value="KZS94084.1"/>
    <property type="molecule type" value="Genomic_DNA"/>
</dbReference>
<dbReference type="STRING" id="1314777.A0A164VEH2"/>
<gene>
    <name evidence="1" type="ORF">SISNIDRAFT_410501</name>
</gene>
<dbReference type="Proteomes" id="UP000076722">
    <property type="component" value="Unassembled WGS sequence"/>
</dbReference>
<keyword evidence="2" id="KW-1185">Reference proteome</keyword>
<dbReference type="OrthoDB" id="411632at2759"/>